<keyword evidence="3" id="KW-0378">Hydrolase</keyword>
<dbReference type="InterPro" id="IPR011709">
    <property type="entry name" value="DEAD-box_helicase_OB_fold"/>
</dbReference>
<reference evidence="9" key="2">
    <citation type="submission" date="2023-02" db="EMBL/GenBank/DDBJ databases">
        <authorList>
            <consortium name="DOE Joint Genome Institute"/>
            <person name="Mondo S.J."/>
            <person name="Chang Y."/>
            <person name="Wang Y."/>
            <person name="Ahrendt S."/>
            <person name="Andreopoulos W."/>
            <person name="Barry K."/>
            <person name="Beard J."/>
            <person name="Benny G.L."/>
            <person name="Blankenship S."/>
            <person name="Bonito G."/>
            <person name="Cuomo C."/>
            <person name="Desiro A."/>
            <person name="Gervers K.A."/>
            <person name="Hundley H."/>
            <person name="Kuo A."/>
            <person name="LaButti K."/>
            <person name="Lang B.F."/>
            <person name="Lipzen A."/>
            <person name="O'Donnell K."/>
            <person name="Pangilinan J."/>
            <person name="Reynolds N."/>
            <person name="Sandor L."/>
            <person name="Smith M.W."/>
            <person name="Tsang A."/>
            <person name="Grigoriev I.V."/>
            <person name="Stajich J.E."/>
            <person name="Spatafora J.W."/>
        </authorList>
    </citation>
    <scope>NUCLEOTIDE SEQUENCE</scope>
    <source>
        <strain evidence="9">RSA 2281</strain>
    </source>
</reference>
<comment type="subcellular location">
    <subcellularLocation>
        <location evidence="1">Nucleus</location>
    </subcellularLocation>
</comment>
<evidence type="ECO:0000256" key="4">
    <source>
        <dbReference type="ARBA" id="ARBA00022806"/>
    </source>
</evidence>
<dbReference type="Pfam" id="PF21010">
    <property type="entry name" value="HA2_C"/>
    <property type="match status" value="1"/>
</dbReference>
<keyword evidence="4" id="KW-0347">Helicase</keyword>
<evidence type="ECO:0000313" key="10">
    <source>
        <dbReference type="Proteomes" id="UP001209540"/>
    </source>
</evidence>
<organism evidence="9 10">
    <name type="scientific">Phascolomyces articulosus</name>
    <dbReference type="NCBI Taxonomy" id="60185"/>
    <lineage>
        <taxon>Eukaryota</taxon>
        <taxon>Fungi</taxon>
        <taxon>Fungi incertae sedis</taxon>
        <taxon>Mucoromycota</taxon>
        <taxon>Mucoromycotina</taxon>
        <taxon>Mucoromycetes</taxon>
        <taxon>Mucorales</taxon>
        <taxon>Lichtheimiaceae</taxon>
        <taxon>Phascolomyces</taxon>
    </lineage>
</organism>
<dbReference type="GO" id="GO:0000398">
    <property type="term" value="P:mRNA splicing, via spliceosome"/>
    <property type="evidence" value="ECO:0007669"/>
    <property type="project" value="UniProtKB-ARBA"/>
</dbReference>
<evidence type="ECO:0000256" key="5">
    <source>
        <dbReference type="ARBA" id="ARBA00022840"/>
    </source>
</evidence>
<name>A0AAD5P8Y5_9FUNG</name>
<dbReference type="InterPro" id="IPR001650">
    <property type="entry name" value="Helicase_C-like"/>
</dbReference>
<dbReference type="Pfam" id="PF07717">
    <property type="entry name" value="OB_NTP_bind"/>
    <property type="match status" value="1"/>
</dbReference>
<proteinExistence type="inferred from homology"/>
<evidence type="ECO:0000256" key="6">
    <source>
        <dbReference type="ARBA" id="ARBA00023242"/>
    </source>
</evidence>
<protein>
    <submittedName>
        <fullName evidence="9">Asp-Glu-Ala-His box polypeptide 38</fullName>
    </submittedName>
</protein>
<gene>
    <name evidence="9" type="ORF">BDA99DRAFT_548804</name>
</gene>
<dbReference type="Gene3D" id="3.40.50.300">
    <property type="entry name" value="P-loop containing nucleotide triphosphate hydrolases"/>
    <property type="match status" value="2"/>
</dbReference>
<dbReference type="PANTHER" id="PTHR18934">
    <property type="entry name" value="ATP-DEPENDENT RNA HELICASE"/>
    <property type="match status" value="1"/>
</dbReference>
<dbReference type="FunFam" id="1.20.120.1080:FF:000018">
    <property type="entry name" value="Pre-mRNA-splicing factor ATP-dependent RNA helicase prp16"/>
    <property type="match status" value="1"/>
</dbReference>
<dbReference type="FunFam" id="3.40.50.300:FF:003016">
    <property type="entry name" value="DEAH-box helicase 9"/>
    <property type="match status" value="1"/>
</dbReference>
<dbReference type="InterPro" id="IPR007502">
    <property type="entry name" value="Helicase-assoc_dom"/>
</dbReference>
<sequence length="457" mass="51953">MFSKTTCEDYVDSAVKQTLAIHLSQPAGDILVFMTGQEDIEVTCQVLKADLQAKIFQRSENNARKVIVATNIAETSLTVDGIMYVVDTGYCKLKVYNPRIGMDALQVTPISQANSNQRSGRAGRTGPGVAYRLYTEEAYRSEMFFNTIPEIQRTNLASVVLQLKCLGVKNLLDFDFMDPPPQDNILNSMYQLWILGAFDNNGDLTEVGQKMNEFPLDPSLAKMLITAEEQGCTAEVVTIVSMLSVPSVFYRPKERMEESDAAREKFFVPESDHLTLLHVYTQWKSNKYRDDWCTKHFVHPKAMRKAREVRSQLIDIMKSVKMPYVSCGTDWDIIRKCICSAYFHQAARLKGIGEYVNCRTGMKCHLHPTSALFGAGFTPDYVVYHELVLTSKEFMQCVTSVDPYWLAELGPMFFSIRDRTRQTLIRRIYSPTSIYSMDWEPLFSLIRHKLTGLTIGG</sequence>
<comment type="similarity">
    <text evidence="7">Belongs to the DEAD box helicase family. DEAH subfamily. PRP16 sub-subfamily.</text>
</comment>
<dbReference type="AlphaFoldDB" id="A0AAD5P8Y5"/>
<dbReference type="Pfam" id="PF00271">
    <property type="entry name" value="Helicase_C"/>
    <property type="match status" value="1"/>
</dbReference>
<dbReference type="SMART" id="SM00490">
    <property type="entry name" value="HELICc"/>
    <property type="match status" value="1"/>
</dbReference>
<comment type="caution">
    <text evidence="9">The sequence shown here is derived from an EMBL/GenBank/DDBJ whole genome shotgun (WGS) entry which is preliminary data.</text>
</comment>
<dbReference type="PROSITE" id="PS51194">
    <property type="entry name" value="HELICASE_CTER"/>
    <property type="match status" value="1"/>
</dbReference>
<dbReference type="SMART" id="SM00847">
    <property type="entry name" value="HA2"/>
    <property type="match status" value="1"/>
</dbReference>
<evidence type="ECO:0000256" key="2">
    <source>
        <dbReference type="ARBA" id="ARBA00022741"/>
    </source>
</evidence>
<accession>A0AAD5P8Y5</accession>
<dbReference type="Pfam" id="PF04408">
    <property type="entry name" value="WHD_HA2"/>
    <property type="match status" value="1"/>
</dbReference>
<evidence type="ECO:0000259" key="8">
    <source>
        <dbReference type="PROSITE" id="PS51194"/>
    </source>
</evidence>
<dbReference type="GO" id="GO:0034458">
    <property type="term" value="F:3'-5' RNA helicase activity"/>
    <property type="evidence" value="ECO:0007669"/>
    <property type="project" value="TreeGrafter"/>
</dbReference>
<dbReference type="InterPro" id="IPR048333">
    <property type="entry name" value="HA2_WH"/>
</dbReference>
<dbReference type="InterPro" id="IPR027417">
    <property type="entry name" value="P-loop_NTPase"/>
</dbReference>
<dbReference type="GO" id="GO:0005634">
    <property type="term" value="C:nucleus"/>
    <property type="evidence" value="ECO:0007669"/>
    <property type="project" value="UniProtKB-SubCell"/>
</dbReference>
<evidence type="ECO:0000313" key="9">
    <source>
        <dbReference type="EMBL" id="KAI9249223.1"/>
    </source>
</evidence>
<dbReference type="GO" id="GO:0016787">
    <property type="term" value="F:hydrolase activity"/>
    <property type="evidence" value="ECO:0007669"/>
    <property type="project" value="UniProtKB-KW"/>
</dbReference>
<dbReference type="GO" id="GO:0005524">
    <property type="term" value="F:ATP binding"/>
    <property type="evidence" value="ECO:0007669"/>
    <property type="project" value="UniProtKB-KW"/>
</dbReference>
<feature type="domain" description="Helicase C-terminal" evidence="8">
    <location>
        <begin position="1"/>
        <end position="167"/>
    </location>
</feature>
<dbReference type="SUPFAM" id="SSF52540">
    <property type="entry name" value="P-loop containing nucleoside triphosphate hydrolases"/>
    <property type="match status" value="1"/>
</dbReference>
<dbReference type="GO" id="GO:0003723">
    <property type="term" value="F:RNA binding"/>
    <property type="evidence" value="ECO:0007669"/>
    <property type="project" value="TreeGrafter"/>
</dbReference>
<evidence type="ECO:0000256" key="3">
    <source>
        <dbReference type="ARBA" id="ARBA00022801"/>
    </source>
</evidence>
<keyword evidence="6" id="KW-0539">Nucleus</keyword>
<keyword evidence="10" id="KW-1185">Reference proteome</keyword>
<keyword evidence="5" id="KW-0067">ATP-binding</keyword>
<dbReference type="Gene3D" id="1.20.120.1080">
    <property type="match status" value="1"/>
</dbReference>
<dbReference type="CDD" id="cd18791">
    <property type="entry name" value="SF2_C_RHA"/>
    <property type="match status" value="1"/>
</dbReference>
<dbReference type="Proteomes" id="UP001209540">
    <property type="component" value="Unassembled WGS sequence"/>
</dbReference>
<evidence type="ECO:0000256" key="7">
    <source>
        <dbReference type="ARBA" id="ARBA00038040"/>
    </source>
</evidence>
<evidence type="ECO:0000256" key="1">
    <source>
        <dbReference type="ARBA" id="ARBA00004123"/>
    </source>
</evidence>
<reference evidence="9" key="1">
    <citation type="journal article" date="2022" name="IScience">
        <title>Evolution of zygomycete secretomes and the origins of terrestrial fungal ecologies.</title>
        <authorList>
            <person name="Chang Y."/>
            <person name="Wang Y."/>
            <person name="Mondo S."/>
            <person name="Ahrendt S."/>
            <person name="Andreopoulos W."/>
            <person name="Barry K."/>
            <person name="Beard J."/>
            <person name="Benny G.L."/>
            <person name="Blankenship S."/>
            <person name="Bonito G."/>
            <person name="Cuomo C."/>
            <person name="Desiro A."/>
            <person name="Gervers K.A."/>
            <person name="Hundley H."/>
            <person name="Kuo A."/>
            <person name="LaButti K."/>
            <person name="Lang B.F."/>
            <person name="Lipzen A."/>
            <person name="O'Donnell K."/>
            <person name="Pangilinan J."/>
            <person name="Reynolds N."/>
            <person name="Sandor L."/>
            <person name="Smith M.E."/>
            <person name="Tsang A."/>
            <person name="Grigoriev I.V."/>
            <person name="Stajich J.E."/>
            <person name="Spatafora J.W."/>
        </authorList>
    </citation>
    <scope>NUCLEOTIDE SEQUENCE</scope>
    <source>
        <strain evidence="9">RSA 2281</strain>
    </source>
</reference>
<keyword evidence="2" id="KW-0547">Nucleotide-binding</keyword>
<dbReference type="PANTHER" id="PTHR18934:SF91">
    <property type="entry name" value="PRE-MRNA-SPLICING FACTOR ATP-DEPENDENT RNA HELICASE PRP16"/>
    <property type="match status" value="1"/>
</dbReference>
<dbReference type="EMBL" id="JAIXMP010000036">
    <property type="protein sequence ID" value="KAI9249223.1"/>
    <property type="molecule type" value="Genomic_DNA"/>
</dbReference>